<accession>A0A835LE17</accession>
<dbReference type="EMBL" id="JADFTS010000008">
    <property type="protein sequence ID" value="KAF9592088.1"/>
    <property type="molecule type" value="Genomic_DNA"/>
</dbReference>
<dbReference type="Proteomes" id="UP000631114">
    <property type="component" value="Unassembled WGS sequence"/>
</dbReference>
<reference evidence="5 6" key="1">
    <citation type="submission" date="2020-10" db="EMBL/GenBank/DDBJ databases">
        <title>The Coptis chinensis genome and diversification of protoberbering-type alkaloids.</title>
        <authorList>
            <person name="Wang B."/>
            <person name="Shu S."/>
            <person name="Song C."/>
            <person name="Liu Y."/>
        </authorList>
    </citation>
    <scope>NUCLEOTIDE SEQUENCE [LARGE SCALE GENOMIC DNA]</scope>
    <source>
        <strain evidence="5">HL-2020</strain>
        <tissue evidence="5">Leaf</tissue>
    </source>
</reference>
<evidence type="ECO:0000313" key="6">
    <source>
        <dbReference type="Proteomes" id="UP000631114"/>
    </source>
</evidence>
<evidence type="ECO:0008006" key="7">
    <source>
        <dbReference type="Google" id="ProtNLM"/>
    </source>
</evidence>
<gene>
    <name evidence="5" type="ORF">IFM89_011838</name>
</gene>
<evidence type="ECO:0000256" key="3">
    <source>
        <dbReference type="ARBA" id="ARBA00022989"/>
    </source>
</evidence>
<dbReference type="Gene3D" id="1.20.1560.10">
    <property type="entry name" value="ABC transporter type 1, transmembrane domain"/>
    <property type="match status" value="1"/>
</dbReference>
<dbReference type="InterPro" id="IPR039421">
    <property type="entry name" value="Type_1_exporter"/>
</dbReference>
<proteinExistence type="predicted"/>
<dbReference type="SUPFAM" id="SSF52540">
    <property type="entry name" value="P-loop containing nucleoside triphosphate hydrolases"/>
    <property type="match status" value="1"/>
</dbReference>
<keyword evidence="6" id="KW-1185">Reference proteome</keyword>
<dbReference type="GO" id="GO:0005524">
    <property type="term" value="F:ATP binding"/>
    <property type="evidence" value="ECO:0007669"/>
    <property type="project" value="InterPro"/>
</dbReference>
<evidence type="ECO:0000256" key="2">
    <source>
        <dbReference type="ARBA" id="ARBA00022692"/>
    </source>
</evidence>
<name>A0A835LE17_9MAGN</name>
<dbReference type="GO" id="GO:0042626">
    <property type="term" value="F:ATPase-coupled transmembrane transporter activity"/>
    <property type="evidence" value="ECO:0007669"/>
    <property type="project" value="TreeGrafter"/>
</dbReference>
<keyword evidence="3" id="KW-1133">Transmembrane helix</keyword>
<comment type="subcellular location">
    <subcellularLocation>
        <location evidence="1">Membrane</location>
        <topology evidence="1">Multi-pass membrane protein</topology>
    </subcellularLocation>
</comment>
<dbReference type="GO" id="GO:0005886">
    <property type="term" value="C:plasma membrane"/>
    <property type="evidence" value="ECO:0007669"/>
    <property type="project" value="TreeGrafter"/>
</dbReference>
<organism evidence="5 6">
    <name type="scientific">Coptis chinensis</name>
    <dbReference type="NCBI Taxonomy" id="261450"/>
    <lineage>
        <taxon>Eukaryota</taxon>
        <taxon>Viridiplantae</taxon>
        <taxon>Streptophyta</taxon>
        <taxon>Embryophyta</taxon>
        <taxon>Tracheophyta</taxon>
        <taxon>Spermatophyta</taxon>
        <taxon>Magnoliopsida</taxon>
        <taxon>Ranunculales</taxon>
        <taxon>Ranunculaceae</taxon>
        <taxon>Coptidoideae</taxon>
        <taxon>Coptis</taxon>
    </lineage>
</organism>
<keyword evidence="2" id="KW-0812">Transmembrane</keyword>
<keyword evidence="4" id="KW-0472">Membrane</keyword>
<dbReference type="PANTHER" id="PTHR24222:SF76">
    <property type="entry name" value="MYCOBACTIN IMPORT ATP-BINDING_PERMEASE PROTEIN IRTB"/>
    <property type="match status" value="1"/>
</dbReference>
<comment type="caution">
    <text evidence="5">The sequence shown here is derived from an EMBL/GenBank/DDBJ whole genome shotgun (WGS) entry which is preliminary data.</text>
</comment>
<dbReference type="InterPro" id="IPR027417">
    <property type="entry name" value="P-loop_NTPase"/>
</dbReference>
<dbReference type="OrthoDB" id="1692458at2759"/>
<dbReference type="AlphaFoldDB" id="A0A835LE17"/>
<evidence type="ECO:0000256" key="1">
    <source>
        <dbReference type="ARBA" id="ARBA00004141"/>
    </source>
</evidence>
<evidence type="ECO:0000256" key="4">
    <source>
        <dbReference type="ARBA" id="ARBA00023136"/>
    </source>
</evidence>
<dbReference type="InterPro" id="IPR036640">
    <property type="entry name" value="ABC1_TM_sf"/>
</dbReference>
<protein>
    <recommendedName>
        <fullName evidence="7">ABC transporter domain-containing protein</fullName>
    </recommendedName>
</protein>
<dbReference type="PANTHER" id="PTHR24222">
    <property type="entry name" value="ABC TRANSPORTER B FAMILY"/>
    <property type="match status" value="1"/>
</dbReference>
<evidence type="ECO:0000313" key="5">
    <source>
        <dbReference type="EMBL" id="KAF9592088.1"/>
    </source>
</evidence>
<dbReference type="Gene3D" id="3.40.50.300">
    <property type="entry name" value="P-loop containing nucleotide triphosphate hydrolases"/>
    <property type="match status" value="2"/>
</dbReference>
<sequence length="242" mass="26824">MTCVIYPFGKILLDGNDLKIFQLKWLREQMGLVSQEPALFATTIAGNILYGKEDASMEQIIEAAKASNAHSFIQSLPDGYKTQVGICSTQCPLNTSNLLLRGELIFLEDRNRESPVLRNPRILLLDEALDAESEQVVQQAVVSIMSNQTTIIVAHRLSTIRDVDTIVVLKTGLVVESGNHLELMSDKKGEYATLVSLQVTSNNNDPSQNISDSRSSLLSETFNSQIHDTQKINSIGTKERFK</sequence>